<dbReference type="InterPro" id="IPR058395">
    <property type="entry name" value="DUF8082"/>
</dbReference>
<name>D3DKC1_HYDTT</name>
<dbReference type="KEGG" id="hte:Hydth_1812"/>
<dbReference type="Pfam" id="PF26309">
    <property type="entry name" value="DUF8082"/>
    <property type="match status" value="1"/>
</dbReference>
<dbReference type="Proteomes" id="UP000002574">
    <property type="component" value="Chromosome"/>
</dbReference>
<dbReference type="EMBL" id="AP011112">
    <property type="protein sequence ID" value="BAI70273.1"/>
    <property type="molecule type" value="Genomic_DNA"/>
</dbReference>
<evidence type="ECO:0000313" key="3">
    <source>
        <dbReference type="Proteomes" id="UP000002574"/>
    </source>
</evidence>
<dbReference type="AlphaFoldDB" id="D3DKC1"/>
<evidence type="ECO:0000313" key="2">
    <source>
        <dbReference type="EMBL" id="BAI70273.1"/>
    </source>
</evidence>
<accession>D3DKC1</accession>
<keyword evidence="3" id="KW-1185">Reference proteome</keyword>
<sequence>MERVALYKELSLEAVDLRKLFEEVITKKLTGYFKISYWNLDDYILYAEGQPIWGVSIDRDGSINNLDVENYKPKSNAGTVSFYEVSLINLITFRDQQRTPPCPYNFVSYGHEFLTCMKFSHVNISGLMEQVKRSHLDGYLVLCSRRGFTHMIMFQKGLAICSYHDNTYTIGTRQRISIDKDGDCIAVYATEPELPLFLSSMNTLKKEIEDTFRSNEELGIVRKEVSDRKLSAILDVHLQKGGRMYEFFYKGTFLLRLAHMMDQIENRSLEISPGTKNTFFLYSLQVRETFPAMEVEFYTQEPSPSESTYVEEEKVRLIRSYFIEEIGPIGALLWSKILKEKGYSERQMREEDLKRLIEELYMEIPDSAHASKFLEKARRLLT</sequence>
<feature type="domain" description="DUF8082" evidence="1">
    <location>
        <begin position="315"/>
        <end position="381"/>
    </location>
</feature>
<organism evidence="2 3">
    <name type="scientific">Hydrogenobacter thermophilus (strain DSM 6534 / IAM 12695 / TK-6)</name>
    <dbReference type="NCBI Taxonomy" id="608538"/>
    <lineage>
        <taxon>Bacteria</taxon>
        <taxon>Pseudomonadati</taxon>
        <taxon>Aquificota</taxon>
        <taxon>Aquificia</taxon>
        <taxon>Aquificales</taxon>
        <taxon>Aquificaceae</taxon>
        <taxon>Hydrogenobacter</taxon>
    </lineage>
</organism>
<evidence type="ECO:0000259" key="1">
    <source>
        <dbReference type="Pfam" id="PF26309"/>
    </source>
</evidence>
<dbReference type="OrthoDB" id="10662at2"/>
<protein>
    <recommendedName>
        <fullName evidence="1">DUF8082 domain-containing protein</fullName>
    </recommendedName>
</protein>
<dbReference type="STRING" id="608538.HTH_1829"/>
<gene>
    <name evidence="2" type="ordered locus">HTH_1829</name>
</gene>
<proteinExistence type="predicted"/>
<dbReference type="KEGG" id="hth:HTH_1829"/>
<reference evidence="2 3" key="1">
    <citation type="journal article" date="2010" name="J. Bacteriol.">
        <title>Complete genome sequence of the thermophilic, obligately chemolithoautotrophic hydrogen-oxidizing bacterium Hydrogenobacter thermophilus TK-6.</title>
        <authorList>
            <person name="Arai H."/>
            <person name="Kanbe H."/>
            <person name="Ishii M."/>
            <person name="Igarashi Y."/>
        </authorList>
    </citation>
    <scope>NUCLEOTIDE SEQUENCE [LARGE SCALE GENOMIC DNA]</scope>
    <source>
        <strain evidence="3">DSM 6534 / IAM 12695 / TK-6 [Tokyo]</strain>
    </source>
</reference>
<dbReference type="RefSeq" id="WP_012964453.1">
    <property type="nucleotide sequence ID" value="NC_013799.1"/>
</dbReference>